<reference evidence="1" key="2">
    <citation type="journal article" date="2015" name="Fish Shellfish Immunol.">
        <title>Early steps in the European eel (Anguilla anguilla)-Vibrio vulnificus interaction in the gills: Role of the RtxA13 toxin.</title>
        <authorList>
            <person name="Callol A."/>
            <person name="Pajuelo D."/>
            <person name="Ebbesson L."/>
            <person name="Teles M."/>
            <person name="MacKenzie S."/>
            <person name="Amaro C."/>
        </authorList>
    </citation>
    <scope>NUCLEOTIDE SEQUENCE</scope>
</reference>
<evidence type="ECO:0000313" key="1">
    <source>
        <dbReference type="EMBL" id="JAH30865.1"/>
    </source>
</evidence>
<dbReference type="EMBL" id="GBXM01077712">
    <property type="protein sequence ID" value="JAH30865.1"/>
    <property type="molecule type" value="Transcribed_RNA"/>
</dbReference>
<dbReference type="AlphaFoldDB" id="A0A0E9RR71"/>
<organism evidence="1">
    <name type="scientific">Anguilla anguilla</name>
    <name type="common">European freshwater eel</name>
    <name type="synonym">Muraena anguilla</name>
    <dbReference type="NCBI Taxonomy" id="7936"/>
    <lineage>
        <taxon>Eukaryota</taxon>
        <taxon>Metazoa</taxon>
        <taxon>Chordata</taxon>
        <taxon>Craniata</taxon>
        <taxon>Vertebrata</taxon>
        <taxon>Euteleostomi</taxon>
        <taxon>Actinopterygii</taxon>
        <taxon>Neopterygii</taxon>
        <taxon>Teleostei</taxon>
        <taxon>Anguilliformes</taxon>
        <taxon>Anguillidae</taxon>
        <taxon>Anguilla</taxon>
    </lineage>
</organism>
<name>A0A0E9RR71_ANGAN</name>
<proteinExistence type="predicted"/>
<accession>A0A0E9RR71</accession>
<sequence length="58" mass="6889">MQTSNYVLNDLIVRTNISESLSLRRKIVRAPYNKQSKRKIFKYACHLCLVFQQCRVLT</sequence>
<protein>
    <submittedName>
        <fullName evidence="1">Uncharacterized protein</fullName>
    </submittedName>
</protein>
<reference evidence="1" key="1">
    <citation type="submission" date="2014-11" db="EMBL/GenBank/DDBJ databases">
        <authorList>
            <person name="Amaro Gonzalez C."/>
        </authorList>
    </citation>
    <scope>NUCLEOTIDE SEQUENCE</scope>
</reference>